<reference evidence="1 2" key="1">
    <citation type="journal article" date="2014" name="PLoS Genet.">
        <title>Analysis of the Phlebiopsis gigantea genome, transcriptome and secretome provides insight into its pioneer colonization strategies of wood.</title>
        <authorList>
            <person name="Hori C."/>
            <person name="Ishida T."/>
            <person name="Igarashi K."/>
            <person name="Samejima M."/>
            <person name="Suzuki H."/>
            <person name="Master E."/>
            <person name="Ferreira P."/>
            <person name="Ruiz-Duenas F.J."/>
            <person name="Held B."/>
            <person name="Canessa P."/>
            <person name="Larrondo L.F."/>
            <person name="Schmoll M."/>
            <person name="Druzhinina I.S."/>
            <person name="Kubicek C.P."/>
            <person name="Gaskell J.A."/>
            <person name="Kersten P."/>
            <person name="St John F."/>
            <person name="Glasner J."/>
            <person name="Sabat G."/>
            <person name="Splinter BonDurant S."/>
            <person name="Syed K."/>
            <person name="Yadav J."/>
            <person name="Mgbeahuruike A.C."/>
            <person name="Kovalchuk A."/>
            <person name="Asiegbu F.O."/>
            <person name="Lackner G."/>
            <person name="Hoffmeister D."/>
            <person name="Rencoret J."/>
            <person name="Gutierrez A."/>
            <person name="Sun H."/>
            <person name="Lindquist E."/>
            <person name="Barry K."/>
            <person name="Riley R."/>
            <person name="Grigoriev I.V."/>
            <person name="Henrissat B."/>
            <person name="Kues U."/>
            <person name="Berka R.M."/>
            <person name="Martinez A.T."/>
            <person name="Covert S.F."/>
            <person name="Blanchette R.A."/>
            <person name="Cullen D."/>
        </authorList>
    </citation>
    <scope>NUCLEOTIDE SEQUENCE [LARGE SCALE GENOMIC DNA]</scope>
    <source>
        <strain evidence="1 2">11061_1 CR5-6</strain>
    </source>
</reference>
<dbReference type="Proteomes" id="UP000053257">
    <property type="component" value="Unassembled WGS sequence"/>
</dbReference>
<evidence type="ECO:0000313" key="1">
    <source>
        <dbReference type="EMBL" id="KIP08962.1"/>
    </source>
</evidence>
<gene>
    <name evidence="1" type="ORF">PHLGIDRAFT_355177</name>
</gene>
<organism evidence="1 2">
    <name type="scientific">Phlebiopsis gigantea (strain 11061_1 CR5-6)</name>
    <name type="common">White-rot fungus</name>
    <name type="synonym">Peniophora gigantea</name>
    <dbReference type="NCBI Taxonomy" id="745531"/>
    <lineage>
        <taxon>Eukaryota</taxon>
        <taxon>Fungi</taxon>
        <taxon>Dikarya</taxon>
        <taxon>Basidiomycota</taxon>
        <taxon>Agaricomycotina</taxon>
        <taxon>Agaricomycetes</taxon>
        <taxon>Polyporales</taxon>
        <taxon>Phanerochaetaceae</taxon>
        <taxon>Phlebiopsis</taxon>
    </lineage>
</organism>
<evidence type="ECO:0000313" key="2">
    <source>
        <dbReference type="Proteomes" id="UP000053257"/>
    </source>
</evidence>
<dbReference type="HOGENOM" id="CLU_015091_0_1_1"/>
<dbReference type="AlphaFoldDB" id="A0A0C3SA73"/>
<protein>
    <submittedName>
        <fullName evidence="1">Uncharacterized protein</fullName>
    </submittedName>
</protein>
<proteinExistence type="predicted"/>
<dbReference type="EMBL" id="KN840472">
    <property type="protein sequence ID" value="KIP08962.1"/>
    <property type="molecule type" value="Genomic_DNA"/>
</dbReference>
<sequence>MYTFVHERFLNYYGQRGARLRRNESVHTTDVHRESSYLFLLARPFLFYTPDIYIRKLHEIWVDDQVNEGPWNKFWGEPEIRRDWERTFTPVTVLLSTNVGFLAISSVDNSAAGSQRSVSQIASYVSTVLSLGSYVMWWILSRQHPPDAQETAKEAATYLSGRSGNRLLGLGLEADALMYRHV</sequence>
<accession>A0A0C3SA73</accession>
<name>A0A0C3SA73_PHLG1</name>
<keyword evidence="2" id="KW-1185">Reference proteome</keyword>
<dbReference type="OrthoDB" id="2657661at2759"/>
<dbReference type="STRING" id="745531.A0A0C3SA73"/>